<dbReference type="EC" id="1.3.1.76" evidence="2"/>
<dbReference type="UniPathway" id="UPA00262">
    <property type="reaction ID" value="UER00222"/>
</dbReference>
<dbReference type="InterPro" id="IPR042518">
    <property type="entry name" value="SirC_C"/>
</dbReference>
<dbReference type="GO" id="GO:0004325">
    <property type="term" value="F:ferrochelatase activity"/>
    <property type="evidence" value="ECO:0007669"/>
    <property type="project" value="InterPro"/>
</dbReference>
<dbReference type="AlphaFoldDB" id="A5D3L3"/>
<dbReference type="InterPro" id="IPR036291">
    <property type="entry name" value="NAD(P)-bd_dom_sf"/>
</dbReference>
<dbReference type="eggNOG" id="COG1648">
    <property type="taxonomic scope" value="Bacteria"/>
</dbReference>
<protein>
    <recommendedName>
        <fullName evidence="2">precorrin-2 dehydrogenase</fullName>
        <ecNumber evidence="2">1.3.1.76</ecNumber>
    </recommendedName>
</protein>
<comment type="catalytic activity">
    <reaction evidence="6">
        <text>precorrin-2 + NAD(+) = sirohydrochlorin + NADH + 2 H(+)</text>
        <dbReference type="Rhea" id="RHEA:15613"/>
        <dbReference type="ChEBI" id="CHEBI:15378"/>
        <dbReference type="ChEBI" id="CHEBI:57540"/>
        <dbReference type="ChEBI" id="CHEBI:57945"/>
        <dbReference type="ChEBI" id="CHEBI:58351"/>
        <dbReference type="ChEBI" id="CHEBI:58827"/>
        <dbReference type="EC" id="1.3.1.76"/>
    </reaction>
</comment>
<dbReference type="Gene3D" id="1.10.8.610">
    <property type="entry name" value="SirC, precorrin-2 dehydrogenase, C-terminal helical domain-like"/>
    <property type="match status" value="1"/>
</dbReference>
<dbReference type="SUPFAM" id="SSF75615">
    <property type="entry name" value="Siroheme synthase middle domains-like"/>
    <property type="match status" value="1"/>
</dbReference>
<evidence type="ECO:0000259" key="7">
    <source>
        <dbReference type="Pfam" id="PF14824"/>
    </source>
</evidence>
<dbReference type="GO" id="GO:0043115">
    <property type="term" value="F:precorrin-2 dehydrogenase activity"/>
    <property type="evidence" value="ECO:0007669"/>
    <property type="project" value="UniProtKB-EC"/>
</dbReference>
<dbReference type="KEGG" id="pth:PTH_0970"/>
<evidence type="ECO:0000313" key="9">
    <source>
        <dbReference type="Proteomes" id="UP000006556"/>
    </source>
</evidence>
<dbReference type="InterPro" id="IPR028161">
    <property type="entry name" value="Met8-like"/>
</dbReference>
<evidence type="ECO:0000256" key="3">
    <source>
        <dbReference type="ARBA" id="ARBA00023002"/>
    </source>
</evidence>
<dbReference type="PANTHER" id="PTHR35330:SF1">
    <property type="entry name" value="SIROHEME BIOSYNTHESIS PROTEIN MET8"/>
    <property type="match status" value="1"/>
</dbReference>
<dbReference type="Pfam" id="PF14824">
    <property type="entry name" value="Sirohm_synth_M"/>
    <property type="match status" value="1"/>
</dbReference>
<accession>A5D3L3</accession>
<dbReference type="Gene3D" id="3.40.50.720">
    <property type="entry name" value="NAD(P)-binding Rossmann-like Domain"/>
    <property type="match status" value="1"/>
</dbReference>
<gene>
    <name evidence="8" type="primary">CysG</name>
    <name evidence="8" type="ordered locus">PTH_0970</name>
</gene>
<dbReference type="SUPFAM" id="SSF51735">
    <property type="entry name" value="NAD(P)-binding Rossmann-fold domains"/>
    <property type="match status" value="1"/>
</dbReference>
<dbReference type="HOGENOM" id="CLU_011276_8_1_9"/>
<evidence type="ECO:0000256" key="2">
    <source>
        <dbReference type="ARBA" id="ARBA00012400"/>
    </source>
</evidence>
<keyword evidence="3" id="KW-0560">Oxidoreductase</keyword>
<dbReference type="Pfam" id="PF13241">
    <property type="entry name" value="NAD_binding_7"/>
    <property type="match status" value="1"/>
</dbReference>
<sequence length="219" mass="23724">MYGYPVFVDLSGKKCLVVGGGPVAERKVRSLLECGARVMVVSPEITAGLKSLADDGKIMYRRGYYAPSDLEGVFLVIGSAGRGEVNRRVADDCAGRNILVNIVDDPAKGNFFVPAVVRRGALAIAVSTGGKSPLLARKIREELEKAYGPQYGEFLDMLGSMRDEVLRSVEDEARKRKILECLVDDTVMGYLKEGRLDLAKERMLSAYPGSGSQPQNGSC</sequence>
<keyword evidence="9" id="KW-1185">Reference proteome</keyword>
<keyword evidence="4" id="KW-0520">NAD</keyword>
<organism evidence="8 9">
    <name type="scientific">Pelotomaculum thermopropionicum (strain DSM 13744 / JCM 10971 / SI)</name>
    <dbReference type="NCBI Taxonomy" id="370438"/>
    <lineage>
        <taxon>Bacteria</taxon>
        <taxon>Bacillati</taxon>
        <taxon>Bacillota</taxon>
        <taxon>Clostridia</taxon>
        <taxon>Eubacteriales</taxon>
        <taxon>Desulfotomaculaceae</taxon>
        <taxon>Pelotomaculum</taxon>
    </lineage>
</organism>
<name>A5D3L3_PELTS</name>
<reference evidence="9" key="1">
    <citation type="journal article" date="2008" name="Genome Res.">
        <title>The genome of Pelotomaculum thermopropionicum reveals niche-associated evolution in anaerobic microbiota.</title>
        <authorList>
            <person name="Kosaka T."/>
            <person name="Kato S."/>
            <person name="Shimoyama T."/>
            <person name="Ishii S."/>
            <person name="Abe T."/>
            <person name="Watanabe K."/>
        </authorList>
    </citation>
    <scope>NUCLEOTIDE SEQUENCE [LARGE SCALE GENOMIC DNA]</scope>
    <source>
        <strain evidence="9">DSM 13744 / JCM 10971 / SI</strain>
    </source>
</reference>
<dbReference type="PANTHER" id="PTHR35330">
    <property type="entry name" value="SIROHEME BIOSYNTHESIS PROTEIN MET8"/>
    <property type="match status" value="1"/>
</dbReference>
<evidence type="ECO:0000256" key="1">
    <source>
        <dbReference type="ARBA" id="ARBA00005010"/>
    </source>
</evidence>
<evidence type="ECO:0000256" key="6">
    <source>
        <dbReference type="ARBA" id="ARBA00047561"/>
    </source>
</evidence>
<feature type="domain" description="Siroheme synthase central" evidence="7">
    <location>
        <begin position="119"/>
        <end position="145"/>
    </location>
</feature>
<dbReference type="EMBL" id="AP009389">
    <property type="protein sequence ID" value="BAF59151.1"/>
    <property type="molecule type" value="Genomic_DNA"/>
</dbReference>
<evidence type="ECO:0000256" key="4">
    <source>
        <dbReference type="ARBA" id="ARBA00023027"/>
    </source>
</evidence>
<dbReference type="InterPro" id="IPR028281">
    <property type="entry name" value="Sirohaem_synthase_central"/>
</dbReference>
<dbReference type="InterPro" id="IPR006367">
    <property type="entry name" value="Sirohaem_synthase_N"/>
</dbReference>
<dbReference type="STRING" id="370438.PTH_0970"/>
<evidence type="ECO:0000313" key="8">
    <source>
        <dbReference type="EMBL" id="BAF59151.1"/>
    </source>
</evidence>
<dbReference type="GO" id="GO:0019354">
    <property type="term" value="P:siroheme biosynthetic process"/>
    <property type="evidence" value="ECO:0007669"/>
    <property type="project" value="UniProtKB-UniPathway"/>
</dbReference>
<dbReference type="NCBIfam" id="TIGR01470">
    <property type="entry name" value="cysG_Nterm"/>
    <property type="match status" value="1"/>
</dbReference>
<keyword evidence="5" id="KW-0627">Porphyrin biosynthesis</keyword>
<evidence type="ECO:0000256" key="5">
    <source>
        <dbReference type="ARBA" id="ARBA00023244"/>
    </source>
</evidence>
<proteinExistence type="predicted"/>
<comment type="pathway">
    <text evidence="1">Porphyrin-containing compound metabolism; siroheme biosynthesis; sirohydrochlorin from precorrin-2: step 1/1.</text>
</comment>
<dbReference type="Proteomes" id="UP000006556">
    <property type="component" value="Chromosome"/>
</dbReference>